<reference evidence="4 5" key="1">
    <citation type="submission" date="2022-09" db="EMBL/GenBank/DDBJ databases">
        <authorList>
            <person name="Palmer J.M."/>
        </authorList>
    </citation>
    <scope>NUCLEOTIDE SEQUENCE [LARGE SCALE GENOMIC DNA]</scope>
    <source>
        <strain evidence="4 5">DSM 7382</strain>
    </source>
</reference>
<feature type="transmembrane region" description="Helical" evidence="2">
    <location>
        <begin position="88"/>
        <end position="110"/>
    </location>
</feature>
<feature type="transmembrane region" description="Helical" evidence="2">
    <location>
        <begin position="213"/>
        <end position="231"/>
    </location>
</feature>
<proteinExistence type="predicted"/>
<dbReference type="Proteomes" id="UP001385951">
    <property type="component" value="Unassembled WGS sequence"/>
</dbReference>
<dbReference type="EMBL" id="JASBNA010000034">
    <property type="protein sequence ID" value="KAK7682839.1"/>
    <property type="molecule type" value="Genomic_DNA"/>
</dbReference>
<feature type="domain" description="DUF6533" evidence="3">
    <location>
        <begin position="22"/>
        <end position="67"/>
    </location>
</feature>
<feature type="transmembrane region" description="Helical" evidence="2">
    <location>
        <begin position="56"/>
        <end position="76"/>
    </location>
</feature>
<evidence type="ECO:0000256" key="2">
    <source>
        <dbReference type="SAM" id="Phobius"/>
    </source>
</evidence>
<keyword evidence="2" id="KW-1133">Transmembrane helix</keyword>
<keyword evidence="2" id="KW-0812">Transmembrane</keyword>
<comment type="caution">
    <text evidence="4">The sequence shown here is derived from an EMBL/GenBank/DDBJ whole genome shotgun (WGS) entry which is preliminary data.</text>
</comment>
<evidence type="ECO:0000256" key="1">
    <source>
        <dbReference type="SAM" id="MobiDB-lite"/>
    </source>
</evidence>
<dbReference type="Pfam" id="PF20151">
    <property type="entry name" value="DUF6533"/>
    <property type="match status" value="1"/>
</dbReference>
<feature type="transmembrane region" description="Helical" evidence="2">
    <location>
        <begin position="122"/>
        <end position="144"/>
    </location>
</feature>
<evidence type="ECO:0000259" key="3">
    <source>
        <dbReference type="Pfam" id="PF20151"/>
    </source>
</evidence>
<organism evidence="4 5">
    <name type="scientific">Cerrena zonata</name>
    <dbReference type="NCBI Taxonomy" id="2478898"/>
    <lineage>
        <taxon>Eukaryota</taxon>
        <taxon>Fungi</taxon>
        <taxon>Dikarya</taxon>
        <taxon>Basidiomycota</taxon>
        <taxon>Agaricomycotina</taxon>
        <taxon>Agaricomycetes</taxon>
        <taxon>Polyporales</taxon>
        <taxon>Cerrenaceae</taxon>
        <taxon>Cerrena</taxon>
    </lineage>
</organism>
<dbReference type="AlphaFoldDB" id="A0AAW0FXC5"/>
<keyword evidence="5" id="KW-1185">Reference proteome</keyword>
<protein>
    <recommendedName>
        <fullName evidence="3">DUF6533 domain-containing protein</fullName>
    </recommendedName>
</protein>
<name>A0AAW0FXC5_9APHY</name>
<evidence type="ECO:0000313" key="5">
    <source>
        <dbReference type="Proteomes" id="UP001385951"/>
    </source>
</evidence>
<dbReference type="InterPro" id="IPR045340">
    <property type="entry name" value="DUF6533"/>
</dbReference>
<keyword evidence="2" id="KW-0472">Membrane</keyword>
<feature type="region of interest" description="Disordered" evidence="1">
    <location>
        <begin position="294"/>
        <end position="316"/>
    </location>
</feature>
<feature type="transmembrane region" description="Helical" evidence="2">
    <location>
        <begin position="164"/>
        <end position="192"/>
    </location>
</feature>
<evidence type="ECO:0000313" key="4">
    <source>
        <dbReference type="EMBL" id="KAK7682839.1"/>
    </source>
</evidence>
<accession>A0AAW0FXC5</accession>
<sequence length="316" mass="34957">MLDSLPGGYSLDVFQNMRVETYTNMAAASLLMYDCILTIHDEITLIWPSRLNLVKILFFLTRYMAFVDVSLVLYYQLKPQITVHECEIVYKLAGWFILIGIIIAETILLVRTWAIWGRGSKLAISFLILFALAAGPALAIQNMFMNSIVFAPLSDPATPGCLVVAGSPVIAISFIIVIIIETIVLILTLIKAIQHFRLAGRQDFLSVLYRDGLLFYVYCLSISIANLIVIAGTPRGLATTLALIQRVLHSCLTSRILVHLRLASSRDSILYSVRNTNVTTLRSISMMLYVSPSSHTMPEGQPLRTPLGASVSSTEA</sequence>
<gene>
    <name evidence="4" type="ORF">QCA50_014224</name>
</gene>